<dbReference type="PANTHER" id="PTHR43391:SF91">
    <property type="entry name" value="OS04G0390700 PROTEIN"/>
    <property type="match status" value="1"/>
</dbReference>
<dbReference type="Gene3D" id="3.40.50.720">
    <property type="entry name" value="NAD(P)-binding Rossmann-like Domain"/>
    <property type="match status" value="1"/>
</dbReference>
<dbReference type="PRINTS" id="PR00081">
    <property type="entry name" value="GDHRDH"/>
</dbReference>
<evidence type="ECO:0000313" key="4">
    <source>
        <dbReference type="EMBL" id="SAL70420.1"/>
    </source>
</evidence>
<comment type="caution">
    <text evidence="4">The sequence shown here is derived from an EMBL/GenBank/DDBJ whole genome shotgun (WGS) entry which is preliminary data.</text>
</comment>
<dbReference type="RefSeq" id="WP_061148587.1">
    <property type="nucleotide sequence ID" value="NZ_FCOM02000018.1"/>
</dbReference>
<evidence type="ECO:0000256" key="3">
    <source>
        <dbReference type="RuleBase" id="RU000363"/>
    </source>
</evidence>
<gene>
    <name evidence="4" type="ORF">AWB74_04126</name>
</gene>
<dbReference type="AlphaFoldDB" id="A0A158JQ00"/>
<evidence type="ECO:0000256" key="1">
    <source>
        <dbReference type="ARBA" id="ARBA00006484"/>
    </source>
</evidence>
<dbReference type="Proteomes" id="UP000055019">
    <property type="component" value="Unassembled WGS sequence"/>
</dbReference>
<comment type="similarity">
    <text evidence="1 3">Belongs to the short-chain dehydrogenases/reductases (SDR) family.</text>
</comment>
<dbReference type="PANTHER" id="PTHR43391">
    <property type="entry name" value="RETINOL DEHYDROGENASE-RELATED"/>
    <property type="match status" value="1"/>
</dbReference>
<dbReference type="EMBL" id="FCOM02000018">
    <property type="protein sequence ID" value="SAL70420.1"/>
    <property type="molecule type" value="Genomic_DNA"/>
</dbReference>
<proteinExistence type="inferred from homology"/>
<sequence length="240" mass="25029">MIDRNTVAFVSGANRGLGAQFVARLLARGAGKVYAASRTGRVDIADERVIPVTLDITDDDSAAHAARLASDTTLLINNAGVNHQSAFLAPHAQDHARAEMDVNYFGTLRMARAFAPALIRTQGAMLNVLSILARVSLPAMGSLCASKAAALRLTEALCAEFAPHGVRVFAALPGAIDTDMSRDFAGPKLDAAATADATLDALAGDSHEIYIGAMAQQLAQGLSLQRAETQAQLLFSSGDA</sequence>
<keyword evidence="5" id="KW-1185">Reference proteome</keyword>
<reference evidence="4" key="1">
    <citation type="submission" date="2016-01" db="EMBL/GenBank/DDBJ databases">
        <authorList>
            <person name="Peeters C."/>
        </authorList>
    </citation>
    <scope>NUCLEOTIDE SEQUENCE [LARGE SCALE GENOMIC DNA]</scope>
    <source>
        <strain evidence="4">LMG 29317</strain>
    </source>
</reference>
<dbReference type="InterPro" id="IPR002347">
    <property type="entry name" value="SDR_fam"/>
</dbReference>
<protein>
    <submittedName>
        <fullName evidence="4">Short-chain dehydrogenase</fullName>
    </submittedName>
</protein>
<evidence type="ECO:0000256" key="2">
    <source>
        <dbReference type="ARBA" id="ARBA00023002"/>
    </source>
</evidence>
<organism evidence="4 5">
    <name type="scientific">Caballeronia arvi</name>
    <dbReference type="NCBI Taxonomy" id="1777135"/>
    <lineage>
        <taxon>Bacteria</taxon>
        <taxon>Pseudomonadati</taxon>
        <taxon>Pseudomonadota</taxon>
        <taxon>Betaproteobacteria</taxon>
        <taxon>Burkholderiales</taxon>
        <taxon>Burkholderiaceae</taxon>
        <taxon>Caballeronia</taxon>
    </lineage>
</organism>
<keyword evidence="2" id="KW-0560">Oxidoreductase</keyword>
<dbReference type="InterPro" id="IPR036291">
    <property type="entry name" value="NAD(P)-bd_dom_sf"/>
</dbReference>
<evidence type="ECO:0000313" key="5">
    <source>
        <dbReference type="Proteomes" id="UP000055019"/>
    </source>
</evidence>
<dbReference type="OrthoDB" id="5786478at2"/>
<dbReference type="GO" id="GO:0016491">
    <property type="term" value="F:oxidoreductase activity"/>
    <property type="evidence" value="ECO:0007669"/>
    <property type="project" value="UniProtKB-KW"/>
</dbReference>
<name>A0A158JQ00_9BURK</name>
<dbReference type="PRINTS" id="PR00080">
    <property type="entry name" value="SDRFAMILY"/>
</dbReference>
<dbReference type="SUPFAM" id="SSF51735">
    <property type="entry name" value="NAD(P)-binding Rossmann-fold domains"/>
    <property type="match status" value="1"/>
</dbReference>
<dbReference type="GO" id="GO:0005829">
    <property type="term" value="C:cytosol"/>
    <property type="evidence" value="ECO:0007669"/>
    <property type="project" value="TreeGrafter"/>
</dbReference>
<accession>A0A158JQ00</accession>
<dbReference type="Pfam" id="PF00106">
    <property type="entry name" value="adh_short"/>
    <property type="match status" value="1"/>
</dbReference>